<evidence type="ECO:0000313" key="20">
    <source>
        <dbReference type="EMBL" id="GBF92510.1"/>
    </source>
</evidence>
<evidence type="ECO:0000256" key="5">
    <source>
        <dbReference type="ARBA" id="ARBA00022741"/>
    </source>
</evidence>
<organism evidence="20 21">
    <name type="scientific">Raphidocelis subcapitata</name>
    <dbReference type="NCBI Taxonomy" id="307507"/>
    <lineage>
        <taxon>Eukaryota</taxon>
        <taxon>Viridiplantae</taxon>
        <taxon>Chlorophyta</taxon>
        <taxon>core chlorophytes</taxon>
        <taxon>Chlorophyceae</taxon>
        <taxon>CS clade</taxon>
        <taxon>Sphaeropleales</taxon>
        <taxon>Selenastraceae</taxon>
        <taxon>Raphidocelis</taxon>
    </lineage>
</organism>
<dbReference type="FunFam" id="1.10.8.1220:FF:000001">
    <property type="entry name" value="Dynein axonemal heavy chain 5"/>
    <property type="match status" value="1"/>
</dbReference>
<proteinExistence type="predicted"/>
<dbReference type="PANTHER" id="PTHR22878">
    <property type="entry name" value="DYNEIN HEAVY CHAIN 6, AXONEMAL-LIKE-RELATED"/>
    <property type="match status" value="1"/>
</dbReference>
<evidence type="ECO:0000259" key="16">
    <source>
        <dbReference type="Pfam" id="PF03028"/>
    </source>
</evidence>
<gene>
    <name evidence="20" type="ORF">Rsub_04614</name>
</gene>
<sequence>MELAVASREAEALLRSISESTAVAEREKAKVAVIVGEVSSKAAEITAVKDDAERDLAAAKPALDDALAALNQIRPADITSLKALKSPPDIVKRIFDCVLLLRYWPISPVSWQDVKGAMVIAGSFDVAVKMMGDMNFLTALLNFPKEQINDETVELLQPYFNAPDFNYDSARKASGNVAGLSNWAAAMCRYHEVAKVVEPKIATLRAAEAEFKASGAIAMKEKNAAEERMAKVQAKLDEMQAQFDAAMAQKQALEEDAAATQKKMDSATALLHALAGEESRWTAQSKEFDSQIQRLTGDCAVASAFVSYLGPFNKEFRELLMARDFYGDCVKLGIPVTNNIQVTKFLVDDAEVGEWVLQGLPTDELSVQNGIMVTRASRFPVLVDPQGQGRQWIQNREEANQLRVTQLGDKQFRLALEDCLAFGKPLLIENIEEELDPVLDPVLERRLVRKGKSWVVQLADKEVDFTDTFRLFATTRLPNPHFTPELCAKVTVVDFTVTMAGLEDQLLGKLILKEKHELEEQRQALLEEVQSYKKKIKQLEDDLLLSNSQGNLLDDTQLIDVLAVTKQTAQDVSDRLANASETNRKINDACEEYRSVAHRATLLYFLIAEFAIVNCMYQTSLAQFNGLYEKAIDSSERASLPSKRINNIIDHMTYDIYLYIQRGLFERHKLLFALMLTNKILVSAGKVKPSDLDVFLKGGGALDIAGVRRKPKEWIPDNVWLNVVALSAMDAFRDIPDSVFRNDGLWRQWYDQEAPEMAKVPDYEDRLSRFERMCVVKAFREDRTLLAAADYIADALGTRFVELVPLSMERAWAESHARCPLICLLSPGSDPTKLIEDLAKRKKIKTLGVSMGQGQEVIARKYVATAAAEGQWVLLQNTHLGLGYLSEVEAVLTKTEELHESFRLWITAEPHPQFPIGLLQMGIKITNEAPVGIKAGLRASYQWVNQDMLDAVGRQEWRQLLFISCFLHSVVQERRKFGPIGWNVPYEFNASDLSACTQFLQNHLLEMDAKRALQPTWETVRYMVSVIQYGGRITDDFDQLLMDTFAEKYFHPGVLQPNYEMHRDERSGFSYRVPDGTEIEAFRAAIEALPAQESPEVREAVETILDTMPKGAGGGGGLSREETVDRICEDLLSKVPPLFDKEETRERLRKLPGGASQPLTVHLRQEIDRLNVVLSTTKTTLTDLRLAIAGTIALSGGLIEALDALFMARIPAAWLKTSWEAATLGGWFTGLLQRHDQLAKWLTMGRPRAFWLTGFFNPQGFLTAMKQEVNRRHAGDKWALDDVVMTSEVTHPPKDFETLKDSPAEGVYVYGLYLDGCAWSGRENRLVDAEPKKLYHALPVLYVTGVQASGAKDRRRGGVYEAPCYRVKARRGNNFITTFSLRTEDDKSKWIMRGVALLCSID</sequence>
<protein>
    <submittedName>
        <fullName evidence="20">Flagellar outer dynein arm heavy chain gamma</fullName>
    </submittedName>
</protein>
<dbReference type="Pfam" id="PF12777">
    <property type="entry name" value="MT"/>
    <property type="match status" value="1"/>
</dbReference>
<keyword evidence="14" id="KW-0966">Cell projection</keyword>
<evidence type="ECO:0000256" key="9">
    <source>
        <dbReference type="ARBA" id="ARBA00023017"/>
    </source>
</evidence>
<evidence type="ECO:0000256" key="1">
    <source>
        <dbReference type="ARBA" id="ARBA00004611"/>
    </source>
</evidence>
<dbReference type="PANTHER" id="PTHR22878:SF63">
    <property type="entry name" value="DYNEIN AXONEMAL HEAVY CHAIN 10"/>
    <property type="match status" value="1"/>
</dbReference>
<dbReference type="Gene3D" id="3.40.50.300">
    <property type="entry name" value="P-loop containing nucleotide triphosphate hydrolases"/>
    <property type="match status" value="2"/>
</dbReference>
<dbReference type="FunFam" id="1.20.920.20:FF:000001">
    <property type="entry name" value="dynein heavy chain 2, axonemal"/>
    <property type="match status" value="1"/>
</dbReference>
<reference evidence="20 21" key="1">
    <citation type="journal article" date="2018" name="Sci. Rep.">
        <title>Raphidocelis subcapitata (=Pseudokirchneriella subcapitata) provides an insight into genome evolution and environmental adaptations in the Sphaeropleales.</title>
        <authorList>
            <person name="Suzuki S."/>
            <person name="Yamaguchi H."/>
            <person name="Nakajima N."/>
            <person name="Kawachi M."/>
        </authorList>
    </citation>
    <scope>NUCLEOTIDE SEQUENCE [LARGE SCALE GENOMIC DNA]</scope>
    <source>
        <strain evidence="20 21">NIES-35</strain>
    </source>
</reference>
<evidence type="ECO:0000256" key="3">
    <source>
        <dbReference type="ARBA" id="ARBA00022701"/>
    </source>
</evidence>
<dbReference type="Gene3D" id="1.10.8.720">
    <property type="entry name" value="Region D6 of dynein motor"/>
    <property type="match status" value="1"/>
</dbReference>
<evidence type="ECO:0000256" key="6">
    <source>
        <dbReference type="ARBA" id="ARBA00022794"/>
    </source>
</evidence>
<accession>A0A2V0P3T5</accession>
<name>A0A2V0P3T5_9CHLO</name>
<dbReference type="Gene3D" id="1.20.920.20">
    <property type="match status" value="1"/>
</dbReference>
<keyword evidence="11" id="KW-0969">Cilium</keyword>
<dbReference type="EMBL" id="BDRX01000032">
    <property type="protein sequence ID" value="GBF92510.1"/>
    <property type="molecule type" value="Genomic_DNA"/>
</dbReference>
<dbReference type="InterPro" id="IPR042219">
    <property type="entry name" value="AAA_lid_11_sf"/>
</dbReference>
<dbReference type="Gene3D" id="1.10.8.1220">
    <property type="match status" value="1"/>
</dbReference>
<dbReference type="GO" id="GO:0005524">
    <property type="term" value="F:ATP binding"/>
    <property type="evidence" value="ECO:0007669"/>
    <property type="project" value="UniProtKB-KW"/>
</dbReference>
<dbReference type="GO" id="GO:0007018">
    <property type="term" value="P:microtubule-based movement"/>
    <property type="evidence" value="ECO:0007669"/>
    <property type="project" value="InterPro"/>
</dbReference>
<evidence type="ECO:0000259" key="17">
    <source>
        <dbReference type="Pfam" id="PF12777"/>
    </source>
</evidence>
<dbReference type="InterPro" id="IPR024743">
    <property type="entry name" value="Dynein_HC_stalk"/>
</dbReference>
<dbReference type="Gene3D" id="3.10.490.20">
    <property type="match status" value="1"/>
</dbReference>
<evidence type="ECO:0000256" key="7">
    <source>
        <dbReference type="ARBA" id="ARBA00022840"/>
    </source>
</evidence>
<keyword evidence="5" id="KW-0547">Nucleotide-binding</keyword>
<feature type="domain" description="Dynein heavy chain C-terminal" evidence="19">
    <location>
        <begin position="1096"/>
        <end position="1399"/>
    </location>
</feature>
<dbReference type="Pfam" id="PF18199">
    <property type="entry name" value="Dynein_C"/>
    <property type="match status" value="1"/>
</dbReference>
<evidence type="ECO:0000313" key="21">
    <source>
        <dbReference type="Proteomes" id="UP000247498"/>
    </source>
</evidence>
<dbReference type="InterPro" id="IPR026983">
    <property type="entry name" value="DHC"/>
</dbReference>
<evidence type="ECO:0000256" key="8">
    <source>
        <dbReference type="ARBA" id="ARBA00022846"/>
    </source>
</evidence>
<evidence type="ECO:0000256" key="15">
    <source>
        <dbReference type="SAM" id="Coils"/>
    </source>
</evidence>
<evidence type="ECO:0000256" key="2">
    <source>
        <dbReference type="ARBA" id="ARBA00022490"/>
    </source>
</evidence>
<evidence type="ECO:0000256" key="14">
    <source>
        <dbReference type="ARBA" id="ARBA00023273"/>
    </source>
</evidence>
<comment type="subcellular location">
    <subcellularLocation>
        <location evidence="1">Cytoplasm</location>
        <location evidence="1">Cytoskeleton</location>
        <location evidence="1">Flagellum axoneme</location>
    </subcellularLocation>
</comment>
<keyword evidence="13" id="KW-0206">Cytoskeleton</keyword>
<dbReference type="InParanoid" id="A0A2V0P3T5"/>
<dbReference type="GO" id="GO:0008569">
    <property type="term" value="F:minus-end-directed microtubule motor activity"/>
    <property type="evidence" value="ECO:0007669"/>
    <property type="project" value="InterPro"/>
</dbReference>
<evidence type="ECO:0000256" key="13">
    <source>
        <dbReference type="ARBA" id="ARBA00023212"/>
    </source>
</evidence>
<dbReference type="OrthoDB" id="447173at2759"/>
<evidence type="ECO:0000259" key="18">
    <source>
        <dbReference type="Pfam" id="PF12781"/>
    </source>
</evidence>
<keyword evidence="12" id="KW-0505">Motor protein</keyword>
<evidence type="ECO:0000256" key="11">
    <source>
        <dbReference type="ARBA" id="ARBA00023069"/>
    </source>
</evidence>
<dbReference type="FunFam" id="3.40.50.300:FF:000320">
    <property type="entry name" value="Dynein, axonemal, heavy chain 5"/>
    <property type="match status" value="1"/>
</dbReference>
<evidence type="ECO:0000256" key="10">
    <source>
        <dbReference type="ARBA" id="ARBA00023054"/>
    </source>
</evidence>
<evidence type="ECO:0000256" key="4">
    <source>
        <dbReference type="ARBA" id="ARBA00022737"/>
    </source>
</evidence>
<evidence type="ECO:0000259" key="19">
    <source>
        <dbReference type="Pfam" id="PF18199"/>
    </source>
</evidence>
<feature type="coiled-coil region" evidence="15">
    <location>
        <begin position="222"/>
        <end position="270"/>
    </location>
</feature>
<dbReference type="Gene3D" id="1.20.1270.280">
    <property type="match status" value="1"/>
</dbReference>
<dbReference type="FunFam" id="3.10.490.20:FF:000010">
    <property type="entry name" value="Dynein heavy chain, putative"/>
    <property type="match status" value="1"/>
</dbReference>
<dbReference type="InterPro" id="IPR027417">
    <property type="entry name" value="P-loop_NTPase"/>
</dbReference>
<keyword evidence="21" id="KW-1185">Reference proteome</keyword>
<feature type="domain" description="Dynein heavy chain coiled coil stalk" evidence="17">
    <location>
        <begin position="17"/>
        <end position="324"/>
    </location>
</feature>
<dbReference type="InterPro" id="IPR035706">
    <property type="entry name" value="AAA_9"/>
</dbReference>
<keyword evidence="8 20" id="KW-0282">Flagellum</keyword>
<feature type="coiled-coil region" evidence="15">
    <location>
        <begin position="508"/>
        <end position="549"/>
    </location>
</feature>
<dbReference type="GO" id="GO:0030286">
    <property type="term" value="C:dynein complex"/>
    <property type="evidence" value="ECO:0007669"/>
    <property type="project" value="UniProtKB-KW"/>
</dbReference>
<keyword evidence="9" id="KW-0243">Dynein</keyword>
<dbReference type="SUPFAM" id="SSF90257">
    <property type="entry name" value="Myosin rod fragments"/>
    <property type="match status" value="1"/>
</dbReference>
<keyword evidence="6" id="KW-0970">Cilium biogenesis/degradation</keyword>
<keyword evidence="7" id="KW-0067">ATP-binding</keyword>
<evidence type="ECO:0000256" key="12">
    <source>
        <dbReference type="ARBA" id="ARBA00023175"/>
    </source>
</evidence>
<dbReference type="GO" id="GO:0005874">
    <property type="term" value="C:microtubule"/>
    <property type="evidence" value="ECO:0007669"/>
    <property type="project" value="UniProtKB-KW"/>
</dbReference>
<dbReference type="STRING" id="307507.A0A2V0P3T5"/>
<keyword evidence="3" id="KW-0493">Microtubule</keyword>
<dbReference type="GO" id="GO:0051959">
    <property type="term" value="F:dynein light intermediate chain binding"/>
    <property type="evidence" value="ECO:0007669"/>
    <property type="project" value="InterPro"/>
</dbReference>
<dbReference type="InterPro" id="IPR043160">
    <property type="entry name" value="Dynein_C_barrel"/>
</dbReference>
<feature type="domain" description="Dynein heavy chain region D6 P-loop" evidence="16">
    <location>
        <begin position="817"/>
        <end position="926"/>
    </location>
</feature>
<dbReference type="InterPro" id="IPR004273">
    <property type="entry name" value="Dynein_heavy_D6_P-loop"/>
</dbReference>
<comment type="caution">
    <text evidence="20">The sequence shown here is derived from an EMBL/GenBank/DDBJ whole genome shotgun (WGS) entry which is preliminary data.</text>
</comment>
<dbReference type="InterPro" id="IPR041228">
    <property type="entry name" value="Dynein_C"/>
</dbReference>
<dbReference type="Pfam" id="PF03028">
    <property type="entry name" value="Dynein_heavy"/>
    <property type="match status" value="1"/>
</dbReference>
<dbReference type="GO" id="GO:0045505">
    <property type="term" value="F:dynein intermediate chain binding"/>
    <property type="evidence" value="ECO:0007669"/>
    <property type="project" value="InterPro"/>
</dbReference>
<dbReference type="FunFam" id="3.40.50.300:FF:000049">
    <property type="entry name" value="Dynein, axonemal, heavy chain 5"/>
    <property type="match status" value="1"/>
</dbReference>
<keyword evidence="10 15" id="KW-0175">Coiled coil</keyword>
<dbReference type="Proteomes" id="UP000247498">
    <property type="component" value="Unassembled WGS sequence"/>
</dbReference>
<dbReference type="Gene3D" id="6.10.140.1060">
    <property type="match status" value="1"/>
</dbReference>
<dbReference type="GO" id="GO:0060271">
    <property type="term" value="P:cilium assembly"/>
    <property type="evidence" value="ECO:0007669"/>
    <property type="project" value="UniProtKB-ARBA"/>
</dbReference>
<dbReference type="Pfam" id="PF12781">
    <property type="entry name" value="AAA_9"/>
    <property type="match status" value="1"/>
</dbReference>
<keyword evidence="4" id="KW-0677">Repeat</keyword>
<feature type="domain" description="Dynein heavy chain ATP-binding dynein motor region" evidence="18">
    <location>
        <begin position="354"/>
        <end position="572"/>
    </location>
</feature>
<keyword evidence="2" id="KW-0963">Cytoplasm</keyword>